<organism evidence="1 2">
    <name type="scientific">Chelativorans composti</name>
    <dbReference type="NCBI Taxonomy" id="768533"/>
    <lineage>
        <taxon>Bacteria</taxon>
        <taxon>Pseudomonadati</taxon>
        <taxon>Pseudomonadota</taxon>
        <taxon>Alphaproteobacteria</taxon>
        <taxon>Hyphomicrobiales</taxon>
        <taxon>Phyllobacteriaceae</taxon>
        <taxon>Chelativorans</taxon>
    </lineage>
</organism>
<dbReference type="RefSeq" id="WP_345097667.1">
    <property type="nucleotide sequence ID" value="NZ_BAABGS010000008.1"/>
</dbReference>
<name>A0ABW5DFJ4_9HYPH</name>
<dbReference type="Proteomes" id="UP001597373">
    <property type="component" value="Unassembled WGS sequence"/>
</dbReference>
<evidence type="ECO:0000313" key="2">
    <source>
        <dbReference type="Proteomes" id="UP001597373"/>
    </source>
</evidence>
<evidence type="ECO:0000313" key="1">
    <source>
        <dbReference type="EMBL" id="MFD2259888.1"/>
    </source>
</evidence>
<dbReference type="Pfam" id="PF07372">
    <property type="entry name" value="DUF1491"/>
    <property type="match status" value="1"/>
</dbReference>
<dbReference type="EMBL" id="JBHUIR010000029">
    <property type="protein sequence ID" value="MFD2259888.1"/>
    <property type="molecule type" value="Genomic_DNA"/>
</dbReference>
<dbReference type="Gene3D" id="3.40.1530.20">
    <property type="entry name" value="Protein of unknown function (DUF1491)"/>
    <property type="match status" value="1"/>
</dbReference>
<sequence length="114" mass="12892">MRVTSDLWVSALVRRVFADGGFAAVERKGAAEAGAIFVIRRNRLGEYELFGPASQTSYDEAKPADRQFVRVLVTADEDKVRERLAREMRFDPDVWFVEVDFDGDPGNYMEIAAD</sequence>
<keyword evidence="2" id="KW-1185">Reference proteome</keyword>
<proteinExistence type="predicted"/>
<reference evidence="2" key="1">
    <citation type="journal article" date="2019" name="Int. J. Syst. Evol. Microbiol.">
        <title>The Global Catalogue of Microorganisms (GCM) 10K type strain sequencing project: providing services to taxonomists for standard genome sequencing and annotation.</title>
        <authorList>
            <consortium name="The Broad Institute Genomics Platform"/>
            <consortium name="The Broad Institute Genome Sequencing Center for Infectious Disease"/>
            <person name="Wu L."/>
            <person name="Ma J."/>
        </authorList>
    </citation>
    <scope>NUCLEOTIDE SEQUENCE [LARGE SCALE GENOMIC DNA]</scope>
    <source>
        <strain evidence="2">KCTC 23707</strain>
    </source>
</reference>
<comment type="caution">
    <text evidence="1">The sequence shown here is derived from an EMBL/GenBank/DDBJ whole genome shotgun (WGS) entry which is preliminary data.</text>
</comment>
<gene>
    <name evidence="1" type="ORF">ACFSMZ_08940</name>
</gene>
<dbReference type="InterPro" id="IPR009964">
    <property type="entry name" value="DUF1491"/>
</dbReference>
<protein>
    <submittedName>
        <fullName evidence="1">DUF1491 family protein</fullName>
    </submittedName>
</protein>
<accession>A0ABW5DFJ4</accession>